<evidence type="ECO:0000313" key="1">
    <source>
        <dbReference type="EMBL" id="PIV10088.1"/>
    </source>
</evidence>
<evidence type="ECO:0000313" key="2">
    <source>
        <dbReference type="Proteomes" id="UP000229894"/>
    </source>
</evidence>
<sequence length="167" mass="19170">MITKILFFLAITPLVFFGGIGAIDIISQREDCQIREYTIRGELTSKQKAVAEILCRGISEEILTMLKVGREEGFEFQRSLLNIIIEGNPKKEDLQIQFILVTFNFGSWETHRLEYYWTECPSVDSPIIKELVEEVVDQLLYIMIQLPETPRPGPEPQMLRPIPGAQV</sequence>
<dbReference type="Proteomes" id="UP000229894">
    <property type="component" value="Unassembled WGS sequence"/>
</dbReference>
<dbReference type="EMBL" id="PEUX01000052">
    <property type="protein sequence ID" value="PIV10088.1"/>
    <property type="molecule type" value="Genomic_DNA"/>
</dbReference>
<comment type="caution">
    <text evidence="1">The sequence shown here is derived from an EMBL/GenBank/DDBJ whole genome shotgun (WGS) entry which is preliminary data.</text>
</comment>
<protein>
    <submittedName>
        <fullName evidence="1">Uncharacterized protein</fullName>
    </submittedName>
</protein>
<dbReference type="AlphaFoldDB" id="A0A2M7BU62"/>
<reference evidence="2" key="1">
    <citation type="submission" date="2017-09" db="EMBL/GenBank/DDBJ databases">
        <title>Depth-based differentiation of microbial function through sediment-hosted aquifers and enrichment of novel symbionts in the deep terrestrial subsurface.</title>
        <authorList>
            <person name="Probst A.J."/>
            <person name="Ladd B."/>
            <person name="Jarett J.K."/>
            <person name="Geller-Mcgrath D.E."/>
            <person name="Sieber C.M.K."/>
            <person name="Emerson J.B."/>
            <person name="Anantharaman K."/>
            <person name="Thomas B.C."/>
            <person name="Malmstrom R."/>
            <person name="Stieglmeier M."/>
            <person name="Klingl A."/>
            <person name="Woyke T."/>
            <person name="Ryan C.M."/>
            <person name="Banfield J.F."/>
        </authorList>
    </citation>
    <scope>NUCLEOTIDE SEQUENCE [LARGE SCALE GENOMIC DNA]</scope>
</reference>
<name>A0A2M7BU62_9BACT</name>
<gene>
    <name evidence="1" type="ORF">COS49_02415</name>
</gene>
<accession>A0A2M7BU62</accession>
<proteinExistence type="predicted"/>
<organism evidence="1 2">
    <name type="scientific">Candidatus Portnoybacteria bacterium CG03_land_8_20_14_0_80_41_10</name>
    <dbReference type="NCBI Taxonomy" id="1974808"/>
    <lineage>
        <taxon>Bacteria</taxon>
        <taxon>Candidatus Portnoyibacteriota</taxon>
    </lineage>
</organism>